<organism evidence="1 2">
    <name type="scientific">Roridomyces roridus</name>
    <dbReference type="NCBI Taxonomy" id="1738132"/>
    <lineage>
        <taxon>Eukaryota</taxon>
        <taxon>Fungi</taxon>
        <taxon>Dikarya</taxon>
        <taxon>Basidiomycota</taxon>
        <taxon>Agaricomycotina</taxon>
        <taxon>Agaricomycetes</taxon>
        <taxon>Agaricomycetidae</taxon>
        <taxon>Agaricales</taxon>
        <taxon>Marasmiineae</taxon>
        <taxon>Mycenaceae</taxon>
        <taxon>Roridomyces</taxon>
    </lineage>
</organism>
<accession>A0AAD7BR64</accession>
<evidence type="ECO:0000313" key="1">
    <source>
        <dbReference type="EMBL" id="KAJ7628406.1"/>
    </source>
</evidence>
<protein>
    <submittedName>
        <fullName evidence="1">Uncharacterized protein</fullName>
    </submittedName>
</protein>
<evidence type="ECO:0000313" key="2">
    <source>
        <dbReference type="Proteomes" id="UP001221142"/>
    </source>
</evidence>
<reference evidence="1" key="1">
    <citation type="submission" date="2023-03" db="EMBL/GenBank/DDBJ databases">
        <title>Massive genome expansion in bonnet fungi (Mycena s.s.) driven by repeated elements and novel gene families across ecological guilds.</title>
        <authorList>
            <consortium name="Lawrence Berkeley National Laboratory"/>
            <person name="Harder C.B."/>
            <person name="Miyauchi S."/>
            <person name="Viragh M."/>
            <person name="Kuo A."/>
            <person name="Thoen E."/>
            <person name="Andreopoulos B."/>
            <person name="Lu D."/>
            <person name="Skrede I."/>
            <person name="Drula E."/>
            <person name="Henrissat B."/>
            <person name="Morin E."/>
            <person name="Kohler A."/>
            <person name="Barry K."/>
            <person name="LaButti K."/>
            <person name="Morin E."/>
            <person name="Salamov A."/>
            <person name="Lipzen A."/>
            <person name="Mereny Z."/>
            <person name="Hegedus B."/>
            <person name="Baldrian P."/>
            <person name="Stursova M."/>
            <person name="Weitz H."/>
            <person name="Taylor A."/>
            <person name="Grigoriev I.V."/>
            <person name="Nagy L.G."/>
            <person name="Martin F."/>
            <person name="Kauserud H."/>
        </authorList>
    </citation>
    <scope>NUCLEOTIDE SEQUENCE</scope>
    <source>
        <strain evidence="1">9284</strain>
    </source>
</reference>
<dbReference type="AlphaFoldDB" id="A0AAD7BR64"/>
<name>A0AAD7BR64_9AGAR</name>
<keyword evidence="2" id="KW-1185">Reference proteome</keyword>
<proteinExistence type="predicted"/>
<dbReference type="EMBL" id="JARKIF010000010">
    <property type="protein sequence ID" value="KAJ7628406.1"/>
    <property type="molecule type" value="Genomic_DNA"/>
</dbReference>
<gene>
    <name evidence="1" type="ORF">FB45DRAFT_37483</name>
</gene>
<comment type="caution">
    <text evidence="1">The sequence shown here is derived from an EMBL/GenBank/DDBJ whole genome shotgun (WGS) entry which is preliminary data.</text>
</comment>
<dbReference type="Proteomes" id="UP001221142">
    <property type="component" value="Unassembled WGS sequence"/>
</dbReference>
<sequence length="281" mass="31594">MDPVVPAGNQEAAPSKSVKEIVDKAFSETLHDTRSLHIPLRPLAPLALVEDDDACRDMMRASKWCLLSASEELLQGRKGLLKGSQTSIQEALLSPPTMLFLLKDVARLDIEDSPDVVQQSFFFLVARLRVSLGALGFQRWFCRMFGHAIEAAITALRDAENRTDEQAQPTFSRSWTIFLRLVALHEERLSQHIKRIPGGWWTPTNCRPLSPPSSPLLPPSPLLLPGAWPENPVVQAPATPRVQRRATLGPVRNSGEYKRYRSVQTFRPVRHFSPMNQPPIW</sequence>